<accession>A0A0V1BGR0</accession>
<dbReference type="SMART" id="SM00355">
    <property type="entry name" value="ZnF_C2H2"/>
    <property type="match status" value="3"/>
</dbReference>
<name>A0A0V1BGR0_TRISP</name>
<keyword evidence="1" id="KW-0479">Metal-binding</keyword>
<evidence type="ECO:0000259" key="3">
    <source>
        <dbReference type="PROSITE" id="PS50157"/>
    </source>
</evidence>
<keyword evidence="1" id="KW-0863">Zinc-finger</keyword>
<gene>
    <name evidence="4" type="primary">Prdm13</name>
    <name evidence="4" type="ORF">T01_5291</name>
</gene>
<keyword evidence="2" id="KW-0812">Transmembrane</keyword>
<feature type="non-terminal residue" evidence="4">
    <location>
        <position position="1"/>
    </location>
</feature>
<feature type="transmembrane region" description="Helical" evidence="2">
    <location>
        <begin position="18"/>
        <end position="35"/>
    </location>
</feature>
<feature type="domain" description="C2H2-type" evidence="3">
    <location>
        <begin position="292"/>
        <end position="319"/>
    </location>
</feature>
<dbReference type="PANTHER" id="PTHR16515">
    <property type="entry name" value="PR DOMAIN ZINC FINGER PROTEIN"/>
    <property type="match status" value="1"/>
</dbReference>
<dbReference type="PROSITE" id="PS50157">
    <property type="entry name" value="ZINC_FINGER_C2H2_2"/>
    <property type="match status" value="3"/>
</dbReference>
<dbReference type="InterPro" id="IPR013087">
    <property type="entry name" value="Znf_C2H2_type"/>
</dbReference>
<dbReference type="PROSITE" id="PS00028">
    <property type="entry name" value="ZINC_FINGER_C2H2_1"/>
    <property type="match status" value="3"/>
</dbReference>
<comment type="caution">
    <text evidence="4">The sequence shown here is derived from an EMBL/GenBank/DDBJ whole genome shotgun (WGS) entry which is preliminary data.</text>
</comment>
<feature type="domain" description="C2H2-type" evidence="3">
    <location>
        <begin position="320"/>
        <end position="347"/>
    </location>
</feature>
<keyword evidence="5" id="KW-1185">Reference proteome</keyword>
<dbReference type="AlphaFoldDB" id="A0A0V1BGR0"/>
<dbReference type="PANTHER" id="PTHR16515:SF21">
    <property type="entry name" value="PR DOMAIN ZINC FINGER PROTEIN 13"/>
    <property type="match status" value="1"/>
</dbReference>
<dbReference type="GO" id="GO:0010468">
    <property type="term" value="P:regulation of gene expression"/>
    <property type="evidence" value="ECO:0007669"/>
    <property type="project" value="TreeGrafter"/>
</dbReference>
<reference evidence="4 5" key="1">
    <citation type="submission" date="2015-01" db="EMBL/GenBank/DDBJ databases">
        <title>Evolution of Trichinella species and genotypes.</title>
        <authorList>
            <person name="Korhonen P.K."/>
            <person name="Edoardo P."/>
            <person name="Giuseppe L.R."/>
            <person name="Gasser R.B."/>
        </authorList>
    </citation>
    <scope>NUCLEOTIDE SEQUENCE [LARGE SCALE GENOMIC DNA]</scope>
    <source>
        <strain evidence="4">ISS3</strain>
    </source>
</reference>
<proteinExistence type="predicted"/>
<evidence type="ECO:0000256" key="2">
    <source>
        <dbReference type="SAM" id="Phobius"/>
    </source>
</evidence>
<feature type="transmembrane region" description="Helical" evidence="2">
    <location>
        <begin position="114"/>
        <end position="131"/>
    </location>
</feature>
<dbReference type="GO" id="GO:0008270">
    <property type="term" value="F:zinc ion binding"/>
    <property type="evidence" value="ECO:0007669"/>
    <property type="project" value="UniProtKB-KW"/>
</dbReference>
<dbReference type="Proteomes" id="UP000054776">
    <property type="component" value="Unassembled WGS sequence"/>
</dbReference>
<sequence>LRIDDPIQYTGDIPMKLTAVYVCVCVCVWFGRIVFKMSFNKCQKIYWLMSKASKAATSVNDITMRTYLDDIILNDHAYRREFTRLKVSVIIRLFTVVTKRPKSLYRLSTDRRELSTIAVYWCLLLAMVIKAQSDFVTRFSSSKMRIYQPSLLMWIRQPVYHGCGRLNEAEVNFQSKSAVKTDRNGLFRPWLDKHVEEEETKNLPAVKNPVEIYACLANNNNNNNNVRSRPSSYYGSNGVEIVKALLPVQQTFQHLPHQQQHQATIQLAQFGQVSKNTVELVATTLGKTAQGHRCIYCGKLYSRKYGLKIHLRTHTGFKPLQCKICNRAFGDPSNLNKHTRLHQIQTKGQSNLQCTICGKLLVRKRDLDRHIASRHAGQLQFETK</sequence>
<dbReference type="InterPro" id="IPR050331">
    <property type="entry name" value="Zinc_finger"/>
</dbReference>
<feature type="domain" description="C2H2-type" evidence="3">
    <location>
        <begin position="352"/>
        <end position="380"/>
    </location>
</feature>
<dbReference type="Pfam" id="PF00096">
    <property type="entry name" value="zf-C2H2"/>
    <property type="match status" value="2"/>
</dbReference>
<dbReference type="InParanoid" id="A0A0V1BGR0"/>
<dbReference type="Gene3D" id="3.30.160.60">
    <property type="entry name" value="Classic Zinc Finger"/>
    <property type="match status" value="2"/>
</dbReference>
<dbReference type="SUPFAM" id="SSF57667">
    <property type="entry name" value="beta-beta-alpha zinc fingers"/>
    <property type="match status" value="2"/>
</dbReference>
<evidence type="ECO:0000256" key="1">
    <source>
        <dbReference type="PROSITE-ProRule" id="PRU00042"/>
    </source>
</evidence>
<dbReference type="GO" id="GO:0005634">
    <property type="term" value="C:nucleus"/>
    <property type="evidence" value="ECO:0007669"/>
    <property type="project" value="TreeGrafter"/>
</dbReference>
<dbReference type="OrthoDB" id="9998363at2759"/>
<keyword evidence="2" id="KW-1133">Transmembrane helix</keyword>
<organism evidence="4 5">
    <name type="scientific">Trichinella spiralis</name>
    <name type="common">Trichina worm</name>
    <dbReference type="NCBI Taxonomy" id="6334"/>
    <lineage>
        <taxon>Eukaryota</taxon>
        <taxon>Metazoa</taxon>
        <taxon>Ecdysozoa</taxon>
        <taxon>Nematoda</taxon>
        <taxon>Enoplea</taxon>
        <taxon>Dorylaimia</taxon>
        <taxon>Trichinellida</taxon>
        <taxon>Trichinellidae</taxon>
        <taxon>Trichinella</taxon>
    </lineage>
</organism>
<dbReference type="InterPro" id="IPR036236">
    <property type="entry name" value="Znf_C2H2_sf"/>
</dbReference>
<dbReference type="FunFam" id="3.30.160.60:FF:000616">
    <property type="entry name" value="PR domain zinc finger protein 13"/>
    <property type="match status" value="1"/>
</dbReference>
<keyword evidence="1" id="KW-0862">Zinc</keyword>
<protein>
    <submittedName>
        <fullName evidence="4">PR domain zinc finger protein 13</fullName>
    </submittedName>
</protein>
<keyword evidence="2" id="KW-0472">Membrane</keyword>
<evidence type="ECO:0000313" key="5">
    <source>
        <dbReference type="Proteomes" id="UP000054776"/>
    </source>
</evidence>
<dbReference type="EMBL" id="JYDH01000046">
    <property type="protein sequence ID" value="KRY36110.1"/>
    <property type="molecule type" value="Genomic_DNA"/>
</dbReference>
<evidence type="ECO:0000313" key="4">
    <source>
        <dbReference type="EMBL" id="KRY36110.1"/>
    </source>
</evidence>